<evidence type="ECO:0000256" key="1">
    <source>
        <dbReference type="SAM" id="MobiDB-lite"/>
    </source>
</evidence>
<feature type="compositionally biased region" description="Basic and acidic residues" evidence="1">
    <location>
        <begin position="55"/>
        <end position="106"/>
    </location>
</feature>
<dbReference type="Proteomes" id="UP001066276">
    <property type="component" value="Chromosome 8"/>
</dbReference>
<evidence type="ECO:0000313" key="3">
    <source>
        <dbReference type="Proteomes" id="UP001066276"/>
    </source>
</evidence>
<dbReference type="AlphaFoldDB" id="A0AAV7NMX4"/>
<protein>
    <submittedName>
        <fullName evidence="2">Uncharacterized protein</fullName>
    </submittedName>
</protein>
<comment type="caution">
    <text evidence="2">The sequence shown here is derived from an EMBL/GenBank/DDBJ whole genome shotgun (WGS) entry which is preliminary data.</text>
</comment>
<gene>
    <name evidence="2" type="ORF">NDU88_005486</name>
</gene>
<dbReference type="EMBL" id="JANPWB010000012">
    <property type="protein sequence ID" value="KAJ1117286.1"/>
    <property type="molecule type" value="Genomic_DNA"/>
</dbReference>
<sequence length="106" mass="12134">MMRPRKRSVDQGDTGLEIARDIVKGFFPWFGIAINSRYIRRKSQGSETTSANPDIRVKADTEKGLKTRLRRPMEREDAEAKPREDAEAKPREDSEAEPKEEAEAET</sequence>
<keyword evidence="3" id="KW-1185">Reference proteome</keyword>
<evidence type="ECO:0000313" key="2">
    <source>
        <dbReference type="EMBL" id="KAJ1117286.1"/>
    </source>
</evidence>
<proteinExistence type="predicted"/>
<accession>A0AAV7NMX4</accession>
<reference evidence="2" key="1">
    <citation type="journal article" date="2022" name="bioRxiv">
        <title>Sequencing and chromosome-scale assembly of the giantPleurodeles waltlgenome.</title>
        <authorList>
            <person name="Brown T."/>
            <person name="Elewa A."/>
            <person name="Iarovenko S."/>
            <person name="Subramanian E."/>
            <person name="Araus A.J."/>
            <person name="Petzold A."/>
            <person name="Susuki M."/>
            <person name="Suzuki K.-i.T."/>
            <person name="Hayashi T."/>
            <person name="Toyoda A."/>
            <person name="Oliveira C."/>
            <person name="Osipova E."/>
            <person name="Leigh N.D."/>
            <person name="Simon A."/>
            <person name="Yun M.H."/>
        </authorList>
    </citation>
    <scope>NUCLEOTIDE SEQUENCE</scope>
    <source>
        <strain evidence="2">20211129_DDA</strain>
        <tissue evidence="2">Liver</tissue>
    </source>
</reference>
<organism evidence="2 3">
    <name type="scientific">Pleurodeles waltl</name>
    <name type="common">Iberian ribbed newt</name>
    <dbReference type="NCBI Taxonomy" id="8319"/>
    <lineage>
        <taxon>Eukaryota</taxon>
        <taxon>Metazoa</taxon>
        <taxon>Chordata</taxon>
        <taxon>Craniata</taxon>
        <taxon>Vertebrata</taxon>
        <taxon>Euteleostomi</taxon>
        <taxon>Amphibia</taxon>
        <taxon>Batrachia</taxon>
        <taxon>Caudata</taxon>
        <taxon>Salamandroidea</taxon>
        <taxon>Salamandridae</taxon>
        <taxon>Pleurodelinae</taxon>
        <taxon>Pleurodeles</taxon>
    </lineage>
</organism>
<name>A0AAV7NMX4_PLEWA</name>
<feature type="region of interest" description="Disordered" evidence="1">
    <location>
        <begin position="40"/>
        <end position="106"/>
    </location>
</feature>